<dbReference type="KEGG" id="pdp:PDIP_84580"/>
<dbReference type="PANTHER" id="PTHR23242:SF9">
    <property type="entry name" value="TRANSCRIPTION FACTOR HOXA13"/>
    <property type="match status" value="1"/>
</dbReference>
<gene>
    <name evidence="3" type="ORF">Pdw03_3018</name>
</gene>
<keyword evidence="2" id="KW-0812">Transmembrane</keyword>
<dbReference type="RefSeq" id="XP_014532614.2">
    <property type="nucleotide sequence ID" value="XM_014677128.2"/>
</dbReference>
<dbReference type="VEuPathDB" id="FungiDB:PDIP_84580"/>
<name>A0A7T6XFF9_PENDI</name>
<feature type="region of interest" description="Disordered" evidence="1">
    <location>
        <begin position="350"/>
        <end position="370"/>
    </location>
</feature>
<protein>
    <submittedName>
        <fullName evidence="3">Transcription factor hoxa13</fullName>
    </submittedName>
</protein>
<keyword evidence="2" id="KW-0472">Membrane</keyword>
<evidence type="ECO:0000256" key="2">
    <source>
        <dbReference type="SAM" id="Phobius"/>
    </source>
</evidence>
<feature type="compositionally biased region" description="Low complexity" evidence="1">
    <location>
        <begin position="350"/>
        <end position="363"/>
    </location>
</feature>
<dbReference type="Proteomes" id="UP000595662">
    <property type="component" value="Chromosome 1"/>
</dbReference>
<feature type="compositionally biased region" description="Basic and acidic residues" evidence="1">
    <location>
        <begin position="618"/>
        <end position="634"/>
    </location>
</feature>
<reference evidence="3 4" key="1">
    <citation type="submission" date="2020-08" db="EMBL/GenBank/DDBJ databases">
        <title>The completed genome sequence of the pathogenic ascomycete fungus Penicillium digitatum.</title>
        <authorList>
            <person name="Wang M."/>
        </authorList>
    </citation>
    <scope>NUCLEOTIDE SEQUENCE [LARGE SCALE GENOMIC DNA]</scope>
    <source>
        <strain evidence="3 4">PdW03</strain>
    </source>
</reference>
<evidence type="ECO:0000313" key="3">
    <source>
        <dbReference type="EMBL" id="QQK40164.1"/>
    </source>
</evidence>
<evidence type="ECO:0000313" key="4">
    <source>
        <dbReference type="Proteomes" id="UP000595662"/>
    </source>
</evidence>
<accession>A0A7T6XFF9</accession>
<evidence type="ECO:0000256" key="1">
    <source>
        <dbReference type="SAM" id="MobiDB-lite"/>
    </source>
</evidence>
<dbReference type="EMBL" id="CP060774">
    <property type="protein sequence ID" value="QQK40164.1"/>
    <property type="molecule type" value="Genomic_DNA"/>
</dbReference>
<organism evidence="3 4">
    <name type="scientific">Penicillium digitatum</name>
    <name type="common">Green mold</name>
    <dbReference type="NCBI Taxonomy" id="36651"/>
    <lineage>
        <taxon>Eukaryota</taxon>
        <taxon>Fungi</taxon>
        <taxon>Dikarya</taxon>
        <taxon>Ascomycota</taxon>
        <taxon>Pezizomycotina</taxon>
        <taxon>Eurotiomycetes</taxon>
        <taxon>Eurotiomycetidae</taxon>
        <taxon>Eurotiales</taxon>
        <taxon>Aspergillaceae</taxon>
        <taxon>Penicillium</taxon>
    </lineage>
</organism>
<dbReference type="PANTHER" id="PTHR23242">
    <property type="entry name" value="TRANSCRIPTION FACTOR HOXA13"/>
    <property type="match status" value="1"/>
</dbReference>
<feature type="transmembrane region" description="Helical" evidence="2">
    <location>
        <begin position="77"/>
        <end position="99"/>
    </location>
</feature>
<feature type="region of interest" description="Disordered" evidence="1">
    <location>
        <begin position="606"/>
        <end position="643"/>
    </location>
</feature>
<dbReference type="GO" id="GO:0003677">
    <property type="term" value="F:DNA binding"/>
    <property type="evidence" value="ECO:0007669"/>
    <property type="project" value="UniProtKB-KW"/>
</dbReference>
<dbReference type="GeneID" id="26236772"/>
<sequence length="1325" mass="142536">MIVGPVSSSNTEKLHIHLGWKPFANYGGRPRISQGNRVTLNGSASVAMVMKENGQVTDATVKANGRTDPKNPRKKGFVRWTVGLVVRLCIWYTLVIPFFRCPSRLADLTETSPRVCKPYLITRSHVEPYVKPHYDIYAAPYLDQARPYVEVFNHRFYTPASKVAKSGYEKYGAPALEQAQAYGTEQWQYQVTPILQIAQNKVHQLYLAKVDPYVQQSVAFVSPYYQWADTVVLNVFQDHLVPFYAHSRPFIGKAYSTSHGILTTHVLPGAQYTWSSVVYFTNSSLWPHVTGLYSEQVEPQLVKIGQRLASYREGKRLRAVIEDVDSSSTVQPVTSLITKLQDQIHTTTTLTSTSTPQASAQPTLTPSEQAQQVREKIDSDLERWHGKFVLAADKGIEDLEERIEEIVSTLVASSGKSHGRSLSTALQSVSAEQLSSIKQRINELAASMPEEDAPEIEKSTSDLLIQEIRTSAISVRDRAHALREWSILFEDELVRRVTAAINSTLDVLDSIRDLGLQEIGMRWAWMDGVTYQDWAKYHALKAQLEEWRNEIRGVGMSYKSVSDARAVAIEILDQGMHEAEQAAKEFVRLKDVGIWKIAAREVSDDFETRAEAPPARSKPQETKESYEDAAKVDSDNDESSEEVAMPLSGDAYEEIPFADKPSAAVDAGAEFDVDTESVVGDDILVEEQPSEGSAFGVAAADANSHQAPVLDNEGQDVLDSLVSKAGDSFAKASNAVSEAIYDASTTPASLASEQYYLDCSAASTAINGAPLCPGEMISSDTFQKYSDAVAAASSVIYSAPTPIVQSLMAGASSDFVGSTDQAKVLYEIAKSQVLGQMAESSAPVHAQLLASIESTYSGSLKYATDELESKLRVVRATPTPSDAGPLAQISFIASSRLSQGLSLASEQLAQVQPSATTASLLQAGFEPFVLDAQRRYYEAVGLAHDHYSAFVSTASGVVYGSPTPITAGSFMGIIEKAGSQYEDASSLASASLAAVVASVSSVVSSADGGKAQRIIYDASSRYNAALSVASSSLSAASMSASSAIYGTSTGHAESLSSQASENWGNLISKASEQIYGAPTPHLQQVVNNGRPQFEAVQVLVSELIVGKQPSFTESVLSKLRAVYETPYPAPAVSSASSYIDQAYGSASSAAPFIVSEVPSVEDIVQHASDQLHAVVEAASVGIYGTPKGFYEKAADAAADAYSKSSAQISDAAYCKESGYIDIAKDANENIQSTASASIYGEEPNAMERATIRLAEAVESARSQLADLAASASSLASGAVETAASRVEDKTSSIPVSSPFFLSFLFYSDSIGPSERKPCHGNAMRG</sequence>
<keyword evidence="2" id="KW-1133">Transmembrane helix</keyword>
<keyword evidence="3" id="KW-0371">Homeobox</keyword>
<proteinExistence type="predicted"/>